<name>A0A2Z5G5U1_9BACT</name>
<proteinExistence type="predicted"/>
<sequence length="46" mass="5209">MSDAAERALLFGQWRCWEGHGGRKSDRLDDLIVSESVSLWDASKKT</sequence>
<evidence type="ECO:0000313" key="2">
    <source>
        <dbReference type="Proteomes" id="UP000253606"/>
    </source>
</evidence>
<keyword evidence="2" id="KW-1185">Reference proteome</keyword>
<accession>A0A2Z5G5U1</accession>
<protein>
    <submittedName>
        <fullName evidence="1">Uncharacterized protein</fullName>
    </submittedName>
</protein>
<dbReference type="Proteomes" id="UP000253606">
    <property type="component" value="Chromosome"/>
</dbReference>
<organism evidence="1 2">
    <name type="scientific">Acidisarcina polymorpha</name>
    <dbReference type="NCBI Taxonomy" id="2211140"/>
    <lineage>
        <taxon>Bacteria</taxon>
        <taxon>Pseudomonadati</taxon>
        <taxon>Acidobacteriota</taxon>
        <taxon>Terriglobia</taxon>
        <taxon>Terriglobales</taxon>
        <taxon>Acidobacteriaceae</taxon>
        <taxon>Acidisarcina</taxon>
    </lineage>
</organism>
<dbReference type="AlphaFoldDB" id="A0A2Z5G5U1"/>
<evidence type="ECO:0000313" key="1">
    <source>
        <dbReference type="EMBL" id="AXC14461.1"/>
    </source>
</evidence>
<gene>
    <name evidence="1" type="ORF">ACPOL_5207</name>
</gene>
<dbReference type="EMBL" id="CP030840">
    <property type="protein sequence ID" value="AXC14461.1"/>
    <property type="molecule type" value="Genomic_DNA"/>
</dbReference>
<reference evidence="1 2" key="1">
    <citation type="journal article" date="2018" name="Front. Microbiol.">
        <title>Hydrolytic Capabilities as a Key to Environmental Success: Chitinolytic and Cellulolytic Acidobacteria From Acidic Sub-arctic Soils and Boreal Peatlands.</title>
        <authorList>
            <person name="Belova S.E."/>
            <person name="Ravin N.V."/>
            <person name="Pankratov T.A."/>
            <person name="Rakitin A.L."/>
            <person name="Ivanova A.A."/>
            <person name="Beletsky A.V."/>
            <person name="Mardanov A.V."/>
            <person name="Sinninghe Damste J.S."/>
            <person name="Dedysh S.N."/>
        </authorList>
    </citation>
    <scope>NUCLEOTIDE SEQUENCE [LARGE SCALE GENOMIC DNA]</scope>
    <source>
        <strain evidence="1 2">SBC82</strain>
    </source>
</reference>
<dbReference type="KEGG" id="abas:ACPOL_5207"/>